<evidence type="ECO:0000259" key="4">
    <source>
        <dbReference type="PROSITE" id="PS50102"/>
    </source>
</evidence>
<dbReference type="EMBL" id="LXJU01000003">
    <property type="protein sequence ID" value="OGE56568.1"/>
    <property type="molecule type" value="Genomic_DNA"/>
</dbReference>
<gene>
    <name evidence="5" type="ORF">PENARI_c003G05822</name>
</gene>
<keyword evidence="1 2" id="KW-0694">RNA-binding</keyword>
<feature type="region of interest" description="Disordered" evidence="3">
    <location>
        <begin position="480"/>
        <end position="591"/>
    </location>
</feature>
<feature type="domain" description="RRM" evidence="4">
    <location>
        <begin position="375"/>
        <end position="459"/>
    </location>
</feature>
<dbReference type="GeneID" id="34573138"/>
<dbReference type="InterPro" id="IPR012677">
    <property type="entry name" value="Nucleotide-bd_a/b_plait_sf"/>
</dbReference>
<proteinExistence type="predicted"/>
<evidence type="ECO:0000313" key="6">
    <source>
        <dbReference type="Proteomes" id="UP000177622"/>
    </source>
</evidence>
<feature type="compositionally biased region" description="Low complexity" evidence="3">
    <location>
        <begin position="1"/>
        <end position="14"/>
    </location>
</feature>
<dbReference type="OrthoDB" id="417481at2759"/>
<dbReference type="Pfam" id="PF04059">
    <property type="entry name" value="RRM_2"/>
    <property type="match status" value="1"/>
</dbReference>
<feature type="region of interest" description="Disordered" evidence="3">
    <location>
        <begin position="102"/>
        <end position="121"/>
    </location>
</feature>
<evidence type="ECO:0000256" key="2">
    <source>
        <dbReference type="PROSITE-ProRule" id="PRU00176"/>
    </source>
</evidence>
<evidence type="ECO:0000313" key="5">
    <source>
        <dbReference type="EMBL" id="OGE56568.1"/>
    </source>
</evidence>
<organism evidence="5 6">
    <name type="scientific">Penicillium arizonense</name>
    <dbReference type="NCBI Taxonomy" id="1835702"/>
    <lineage>
        <taxon>Eukaryota</taxon>
        <taxon>Fungi</taxon>
        <taxon>Dikarya</taxon>
        <taxon>Ascomycota</taxon>
        <taxon>Pezizomycotina</taxon>
        <taxon>Eurotiomycetes</taxon>
        <taxon>Eurotiomycetidae</taxon>
        <taxon>Eurotiales</taxon>
        <taxon>Aspergillaceae</taxon>
        <taxon>Penicillium</taxon>
    </lineage>
</organism>
<feature type="region of interest" description="Disordered" evidence="3">
    <location>
        <begin position="1"/>
        <end position="25"/>
    </location>
</feature>
<evidence type="ECO:0000256" key="1">
    <source>
        <dbReference type="ARBA" id="ARBA00022884"/>
    </source>
</evidence>
<protein>
    <recommendedName>
        <fullName evidence="4">RRM domain-containing protein</fullName>
    </recommendedName>
</protein>
<dbReference type="STRING" id="1835702.A0A1F5LTP5"/>
<dbReference type="SMART" id="SM00360">
    <property type="entry name" value="RRM"/>
    <property type="match status" value="1"/>
</dbReference>
<dbReference type="GO" id="GO:0003723">
    <property type="term" value="F:RNA binding"/>
    <property type="evidence" value="ECO:0007669"/>
    <property type="project" value="UniProtKB-UniRule"/>
</dbReference>
<dbReference type="InterPro" id="IPR007201">
    <property type="entry name" value="Mei2-like_Rrm_C"/>
</dbReference>
<keyword evidence="6" id="KW-1185">Reference proteome</keyword>
<dbReference type="PANTHER" id="PTHR23189">
    <property type="entry name" value="RNA RECOGNITION MOTIF-CONTAINING"/>
    <property type="match status" value="1"/>
</dbReference>
<dbReference type="Proteomes" id="UP000177622">
    <property type="component" value="Unassembled WGS sequence"/>
</dbReference>
<dbReference type="RefSeq" id="XP_022491996.1">
    <property type="nucleotide sequence ID" value="XM_022628404.1"/>
</dbReference>
<accession>A0A1F5LTP5</accession>
<dbReference type="InterPro" id="IPR035979">
    <property type="entry name" value="RBD_domain_sf"/>
</dbReference>
<dbReference type="PROSITE" id="PS50102">
    <property type="entry name" value="RRM"/>
    <property type="match status" value="1"/>
</dbReference>
<dbReference type="InterPro" id="IPR000504">
    <property type="entry name" value="RRM_dom"/>
</dbReference>
<sequence>MSDPHSTQSSSSDQLAAFSPNTVEAASQRTPIAFPGMSTLRSADPCGGWPQRIFSPGMSAPGTGLSHSRGASMSALPAPAFSIPPPSQYSPAQTQHSLAHTKYNPQPLYSPTHAGRPAYSPSRVDLPSPLNPDFLTRLLAASADQPAGLDPVSPFPRNTSAPSQGLAHILNGLPPPVLPSLATDNQRGFIVNGVPTNSTHWSVLEHFLPGDYPSVDSVYLRDLQTQGRFSVLFADLRDVTRSIHRLRYIHPEWVVDPASAQDIANLTNEFDIPSTSNTNDGILMVTVRANGNRLTEDYHDLVERLYLTFYASFNRPQDETNRGFHPRTPSVSSQHVPLTPDFVSSSSDTSPSKESSNGENKIDMDLIHRGMDVRSTIMIRNIPNKITSDELKNILDESSFGKYDFLYLRMDFNHGCNVGYAFVNFGDAIDIVDLMLARQGKTWPDCLSEKKAEISYATLQGKDVLVAKFRNSNVMTRPANERPRLFHIGGPRSGTEAQFPPPNDASKLRRSVASTTQQGLFAPRARDVATPVSGSRSRPRARAQSFSQNLRSRPFLRTPRGSVGQAMLNSDDDFSSPMQLDDDRSIKTEDE</sequence>
<evidence type="ECO:0000256" key="3">
    <source>
        <dbReference type="SAM" id="MobiDB-lite"/>
    </source>
</evidence>
<feature type="compositionally biased region" description="Low complexity" evidence="3">
    <location>
        <begin position="344"/>
        <end position="355"/>
    </location>
</feature>
<reference evidence="5 6" key="1">
    <citation type="journal article" date="2016" name="Sci. Rep.">
        <title>Penicillium arizonense, a new, genome sequenced fungal species, reveals a high chemical diversity in secreted metabolites.</title>
        <authorList>
            <person name="Grijseels S."/>
            <person name="Nielsen J.C."/>
            <person name="Randelovic M."/>
            <person name="Nielsen J."/>
            <person name="Nielsen K.F."/>
            <person name="Workman M."/>
            <person name="Frisvad J.C."/>
        </authorList>
    </citation>
    <scope>NUCLEOTIDE SEQUENCE [LARGE SCALE GENOMIC DNA]</scope>
    <source>
        <strain evidence="5 6">CBS 141311</strain>
    </source>
</reference>
<feature type="compositionally biased region" description="Basic and acidic residues" evidence="3">
    <location>
        <begin position="581"/>
        <end position="591"/>
    </location>
</feature>
<dbReference type="SUPFAM" id="SSF54928">
    <property type="entry name" value="RNA-binding domain, RBD"/>
    <property type="match status" value="1"/>
</dbReference>
<name>A0A1F5LTP5_PENAI</name>
<dbReference type="Gene3D" id="3.30.70.330">
    <property type="match status" value="1"/>
</dbReference>
<dbReference type="AlphaFoldDB" id="A0A1F5LTP5"/>
<feature type="region of interest" description="Disordered" evidence="3">
    <location>
        <begin position="318"/>
        <end position="363"/>
    </location>
</feature>
<comment type="caution">
    <text evidence="5">The sequence shown here is derived from an EMBL/GenBank/DDBJ whole genome shotgun (WGS) entry which is preliminary data.</text>
</comment>